<evidence type="ECO:0000313" key="2">
    <source>
        <dbReference type="Proteomes" id="UP000027120"/>
    </source>
</evidence>
<dbReference type="Proteomes" id="UP000027120">
    <property type="component" value="Unassembled WGS sequence"/>
</dbReference>
<reference evidence="1 2" key="1">
    <citation type="submission" date="2014-04" db="EMBL/GenBank/DDBJ databases">
        <authorList>
            <consortium name="International Citrus Genome Consortium"/>
            <person name="Gmitter F."/>
            <person name="Chen C."/>
            <person name="Farmerie W."/>
            <person name="Harkins T."/>
            <person name="Desany B."/>
            <person name="Mohiuddin M."/>
            <person name="Kodira C."/>
            <person name="Borodovsky M."/>
            <person name="Lomsadze A."/>
            <person name="Burns P."/>
            <person name="Jenkins J."/>
            <person name="Prochnik S."/>
            <person name="Shu S."/>
            <person name="Chapman J."/>
            <person name="Pitluck S."/>
            <person name="Schmutz J."/>
            <person name="Rokhsar D."/>
        </authorList>
    </citation>
    <scope>NUCLEOTIDE SEQUENCE</scope>
</reference>
<dbReference type="AlphaFoldDB" id="A0A067GNY6"/>
<gene>
    <name evidence="1" type="ORF">CISIN_1g034842mg</name>
</gene>
<organism evidence="1 2">
    <name type="scientific">Citrus sinensis</name>
    <name type="common">Sweet orange</name>
    <name type="synonym">Citrus aurantium var. sinensis</name>
    <dbReference type="NCBI Taxonomy" id="2711"/>
    <lineage>
        <taxon>Eukaryota</taxon>
        <taxon>Viridiplantae</taxon>
        <taxon>Streptophyta</taxon>
        <taxon>Embryophyta</taxon>
        <taxon>Tracheophyta</taxon>
        <taxon>Spermatophyta</taxon>
        <taxon>Magnoliopsida</taxon>
        <taxon>eudicotyledons</taxon>
        <taxon>Gunneridae</taxon>
        <taxon>Pentapetalae</taxon>
        <taxon>rosids</taxon>
        <taxon>malvids</taxon>
        <taxon>Sapindales</taxon>
        <taxon>Rutaceae</taxon>
        <taxon>Aurantioideae</taxon>
        <taxon>Citrus</taxon>
    </lineage>
</organism>
<sequence>MCFCPINVISRTTPRPRPFFYFWSEVKGSLAVANTCFIITTNVKGTCILGKLSVKKQIHILKTLPKVEFYNRPNMIFKAYN</sequence>
<keyword evidence="2" id="KW-1185">Reference proteome</keyword>
<proteinExistence type="predicted"/>
<name>A0A067GNY6_CITSI</name>
<protein>
    <submittedName>
        <fullName evidence="1">Uncharacterized protein</fullName>
    </submittedName>
</protein>
<dbReference type="EMBL" id="KK784876">
    <property type="protein sequence ID" value="KDO81339.1"/>
    <property type="molecule type" value="Genomic_DNA"/>
</dbReference>
<accession>A0A067GNY6</accession>
<evidence type="ECO:0000313" key="1">
    <source>
        <dbReference type="EMBL" id="KDO81339.1"/>
    </source>
</evidence>